<name>A0A0D2FS49_9EURO</name>
<gene>
    <name evidence="3" type="ORF">PV04_09766</name>
</gene>
<dbReference type="EMBL" id="KN846962">
    <property type="protein sequence ID" value="KIW62874.1"/>
    <property type="molecule type" value="Genomic_DNA"/>
</dbReference>
<dbReference type="GO" id="GO:0003924">
    <property type="term" value="F:GTPase activity"/>
    <property type="evidence" value="ECO:0007669"/>
    <property type="project" value="TreeGrafter"/>
</dbReference>
<dbReference type="GO" id="GO:0008017">
    <property type="term" value="F:microtubule binding"/>
    <property type="evidence" value="ECO:0007669"/>
    <property type="project" value="TreeGrafter"/>
</dbReference>
<feature type="compositionally biased region" description="Basic and acidic residues" evidence="1">
    <location>
        <begin position="97"/>
        <end position="107"/>
    </location>
</feature>
<dbReference type="PANTHER" id="PTHR11566:SF21">
    <property type="entry name" value="DYNAMIN RELATED PROTEIN 1, ISOFORM A"/>
    <property type="match status" value="1"/>
</dbReference>
<feature type="domain" description="Dynamin N-terminal" evidence="2">
    <location>
        <begin position="1"/>
        <end position="48"/>
    </location>
</feature>
<evidence type="ECO:0000313" key="4">
    <source>
        <dbReference type="Proteomes" id="UP000054266"/>
    </source>
</evidence>
<proteinExistence type="predicted"/>
<dbReference type="AlphaFoldDB" id="A0A0D2FS49"/>
<evidence type="ECO:0000256" key="1">
    <source>
        <dbReference type="SAM" id="MobiDB-lite"/>
    </source>
</evidence>
<dbReference type="GO" id="GO:0005874">
    <property type="term" value="C:microtubule"/>
    <property type="evidence" value="ECO:0007669"/>
    <property type="project" value="TreeGrafter"/>
</dbReference>
<evidence type="ECO:0000313" key="3">
    <source>
        <dbReference type="EMBL" id="KIW62874.1"/>
    </source>
</evidence>
<dbReference type="GO" id="GO:0005739">
    <property type="term" value="C:mitochondrion"/>
    <property type="evidence" value="ECO:0007669"/>
    <property type="project" value="TreeGrafter"/>
</dbReference>
<dbReference type="Proteomes" id="UP000054266">
    <property type="component" value="Unassembled WGS sequence"/>
</dbReference>
<dbReference type="InterPro" id="IPR027417">
    <property type="entry name" value="P-loop_NTPase"/>
</dbReference>
<reference evidence="3 4" key="1">
    <citation type="submission" date="2015-01" db="EMBL/GenBank/DDBJ databases">
        <title>The Genome Sequence of Capronia semiimmersa CBS27337.</title>
        <authorList>
            <consortium name="The Broad Institute Genomics Platform"/>
            <person name="Cuomo C."/>
            <person name="de Hoog S."/>
            <person name="Gorbushina A."/>
            <person name="Stielow B."/>
            <person name="Teixiera M."/>
            <person name="Abouelleil A."/>
            <person name="Chapman S.B."/>
            <person name="Priest M."/>
            <person name="Young S.K."/>
            <person name="Wortman J."/>
            <person name="Nusbaum C."/>
            <person name="Birren B."/>
        </authorList>
    </citation>
    <scope>NUCLEOTIDE SEQUENCE [LARGE SCALE GENOMIC DNA]</scope>
    <source>
        <strain evidence="3 4">CBS 27337</strain>
    </source>
</reference>
<dbReference type="GO" id="GO:0016020">
    <property type="term" value="C:membrane"/>
    <property type="evidence" value="ECO:0007669"/>
    <property type="project" value="TreeGrafter"/>
</dbReference>
<protein>
    <recommendedName>
        <fullName evidence="2">Dynamin N-terminal domain-containing protein</fullName>
    </recommendedName>
</protein>
<organism evidence="3 4">
    <name type="scientific">Phialophora macrospora</name>
    <dbReference type="NCBI Taxonomy" id="1851006"/>
    <lineage>
        <taxon>Eukaryota</taxon>
        <taxon>Fungi</taxon>
        <taxon>Dikarya</taxon>
        <taxon>Ascomycota</taxon>
        <taxon>Pezizomycotina</taxon>
        <taxon>Eurotiomycetes</taxon>
        <taxon>Chaetothyriomycetidae</taxon>
        <taxon>Chaetothyriales</taxon>
        <taxon>Herpotrichiellaceae</taxon>
        <taxon>Phialophora</taxon>
    </lineage>
</organism>
<keyword evidence="4" id="KW-1185">Reference proteome</keyword>
<dbReference type="Pfam" id="PF00350">
    <property type="entry name" value="Dynamin_N"/>
    <property type="match status" value="1"/>
</dbReference>
<evidence type="ECO:0000259" key="2">
    <source>
        <dbReference type="Pfam" id="PF00350"/>
    </source>
</evidence>
<feature type="region of interest" description="Disordered" evidence="1">
    <location>
        <begin position="88"/>
        <end position="107"/>
    </location>
</feature>
<dbReference type="InterPro" id="IPR022812">
    <property type="entry name" value="Dynamin"/>
</dbReference>
<dbReference type="GO" id="GO:0000266">
    <property type="term" value="P:mitochondrial fission"/>
    <property type="evidence" value="ECO:0007669"/>
    <property type="project" value="TreeGrafter"/>
</dbReference>
<accession>A0A0D2FS49</accession>
<dbReference type="GO" id="GO:0006897">
    <property type="term" value="P:endocytosis"/>
    <property type="evidence" value="ECO:0007669"/>
    <property type="project" value="TreeGrafter"/>
</dbReference>
<dbReference type="InterPro" id="IPR045063">
    <property type="entry name" value="Dynamin_N"/>
</dbReference>
<sequence length="107" mass="12157">MVESYMDNPRSIILMVVSADQQLANQVVTNLATEADPKRDRTIGLPTKPDTLDGQDKPTLTREFLDRALNKVHLSQKGWYVVRNRSHNEQGMSFEDPDAHEAERGSY</sequence>
<dbReference type="GO" id="GO:0016559">
    <property type="term" value="P:peroxisome fission"/>
    <property type="evidence" value="ECO:0007669"/>
    <property type="project" value="TreeGrafter"/>
</dbReference>
<dbReference type="SUPFAM" id="SSF52540">
    <property type="entry name" value="P-loop containing nucleoside triphosphate hydrolases"/>
    <property type="match status" value="1"/>
</dbReference>
<dbReference type="PANTHER" id="PTHR11566">
    <property type="entry name" value="DYNAMIN"/>
    <property type="match status" value="1"/>
</dbReference>
<feature type="region of interest" description="Disordered" evidence="1">
    <location>
        <begin position="38"/>
        <end position="57"/>
    </location>
</feature>
<dbReference type="STRING" id="5601.A0A0D2FS49"/>
<dbReference type="HOGENOM" id="CLU_2209715_0_0_1"/>
<dbReference type="Gene3D" id="3.40.50.300">
    <property type="entry name" value="P-loop containing nucleotide triphosphate hydrolases"/>
    <property type="match status" value="1"/>
</dbReference>
<dbReference type="GO" id="GO:0048312">
    <property type="term" value="P:intracellular distribution of mitochondria"/>
    <property type="evidence" value="ECO:0007669"/>
    <property type="project" value="TreeGrafter"/>
</dbReference>